<accession>F0WPS1</accession>
<organism evidence="2">
    <name type="scientific">Albugo laibachii Nc14</name>
    <dbReference type="NCBI Taxonomy" id="890382"/>
    <lineage>
        <taxon>Eukaryota</taxon>
        <taxon>Sar</taxon>
        <taxon>Stramenopiles</taxon>
        <taxon>Oomycota</taxon>
        <taxon>Peronosporomycetes</taxon>
        <taxon>Albuginales</taxon>
        <taxon>Albuginaceae</taxon>
        <taxon>Albugo</taxon>
    </lineage>
</organism>
<reference evidence="2" key="2">
    <citation type="submission" date="2011-02" db="EMBL/GenBank/DDBJ databases">
        <authorList>
            <person name="MacLean D."/>
        </authorList>
    </citation>
    <scope>NUCLEOTIDE SEQUENCE</scope>
</reference>
<protein>
    <submittedName>
        <fullName evidence="2">AlNc14C189G8413 protein</fullName>
    </submittedName>
    <submittedName>
        <fullName evidence="3">AlNc14C235G9360 protein</fullName>
    </submittedName>
</protein>
<gene>
    <name evidence="2" type="primary">AlNc14C189G8413</name>
    <name evidence="3" type="synonym">AlNc14C235G9360</name>
    <name evidence="2" type="ORF">ALNC14_094650</name>
    <name evidence="3" type="ORF">ALNC14_104860</name>
</gene>
<proteinExistence type="predicted"/>
<keyword evidence="1" id="KW-0472">Membrane</keyword>
<evidence type="ECO:0000313" key="2">
    <source>
        <dbReference type="EMBL" id="CCA23322.1"/>
    </source>
</evidence>
<sequence length="159" mass="17970">MRFEWMRWCEGRSVSDNLNRVRSFYMRLKCFGAIWLEETVFSSWSGLKSIDAMSVREMSFFMSFDSLIRSGWFLILSTHYLAGVVCLRIIMDLPLSPKRSSLGSLAPASVSSIRRQSQGYTTSATSTTAACNISEISYNLGSSAQRARDRLALFQQTST</sequence>
<reference evidence="2" key="1">
    <citation type="journal article" date="2011" name="PLoS Biol.">
        <title>Gene gain and loss during evolution of obligate parasitism in the white rust pathogen of Arabidopsis thaliana.</title>
        <authorList>
            <person name="Kemen E."/>
            <person name="Gardiner A."/>
            <person name="Schultz-Larsen T."/>
            <person name="Kemen A.C."/>
            <person name="Balmuth A.L."/>
            <person name="Robert-Seilaniantz A."/>
            <person name="Bailey K."/>
            <person name="Holub E."/>
            <person name="Studholme D.J."/>
            <person name="Maclean D."/>
            <person name="Jones J.D."/>
        </authorList>
    </citation>
    <scope>NUCLEOTIDE SEQUENCE</scope>
</reference>
<dbReference type="HOGENOM" id="CLU_1663906_0_0_1"/>
<dbReference type="EMBL" id="FR824234">
    <property type="protein sequence ID" value="CCA23322.1"/>
    <property type="molecule type" value="Genomic_DNA"/>
</dbReference>
<evidence type="ECO:0000256" key="1">
    <source>
        <dbReference type="SAM" id="Phobius"/>
    </source>
</evidence>
<dbReference type="EMBL" id="FR824280">
    <property type="protein sequence ID" value="CCA24342.1"/>
    <property type="molecule type" value="Genomic_DNA"/>
</dbReference>
<keyword evidence="1" id="KW-0812">Transmembrane</keyword>
<name>F0WPS1_9STRA</name>
<keyword evidence="1" id="KW-1133">Transmembrane helix</keyword>
<evidence type="ECO:0000313" key="3">
    <source>
        <dbReference type="EMBL" id="CCA24342.1"/>
    </source>
</evidence>
<dbReference type="AlphaFoldDB" id="F0WPS1"/>
<feature type="transmembrane region" description="Helical" evidence="1">
    <location>
        <begin position="67"/>
        <end position="90"/>
    </location>
</feature>